<name>M2AKV6_9BACT</name>
<proteinExistence type="predicted"/>
<reference evidence="1" key="2">
    <citation type="journal article" date="2013" name="Mar. Genomics">
        <title>Expression of sulfatases in Rhodopirellula baltica and the diversity of sulfatases in the genus Rhodopirellula.</title>
        <authorList>
            <person name="Wegner C.E."/>
            <person name="Richter-Heitmann T."/>
            <person name="Klindworth A."/>
            <person name="Klockow C."/>
            <person name="Richter M."/>
            <person name="Achstetter T."/>
            <person name="Glockner F.O."/>
            <person name="Harder J."/>
        </authorList>
    </citation>
    <scope>NUCLEOTIDE SEQUENCE [LARGE SCALE GENOMIC DNA]</scope>
    <source>
        <strain evidence="1">6C</strain>
    </source>
</reference>
<reference evidence="1" key="1">
    <citation type="submission" date="2012-11" db="EMBL/GenBank/DDBJ databases">
        <title>Permanent draft genomes of Rhodopirellula europaea strain SH398 and 6C.</title>
        <authorList>
            <person name="Richter M."/>
            <person name="Richter-Heitmann T."/>
            <person name="Frank C."/>
            <person name="Harder J."/>
            <person name="Glockner F.O."/>
        </authorList>
    </citation>
    <scope>NUCLEOTIDE SEQUENCE</scope>
    <source>
        <strain evidence="1">6C</strain>
    </source>
</reference>
<comment type="caution">
    <text evidence="1">The sequence shown here is derived from an EMBL/GenBank/DDBJ whole genome shotgun (WGS) entry which is preliminary data.</text>
</comment>
<evidence type="ECO:0000313" key="2">
    <source>
        <dbReference type="Proteomes" id="UP000011529"/>
    </source>
</evidence>
<protein>
    <submittedName>
        <fullName evidence="1">Uncharacterized protein</fullName>
    </submittedName>
</protein>
<dbReference type="AlphaFoldDB" id="M2AKV6"/>
<keyword evidence="2" id="KW-1185">Reference proteome</keyword>
<dbReference type="Proteomes" id="UP000011529">
    <property type="component" value="Unassembled WGS sequence"/>
</dbReference>
<gene>
    <name evidence="1" type="ORF">RE6C_01522</name>
</gene>
<sequence>MKLVFSGIEAFFILMQVFDGSSAVLAAISSHSRRASIQIEF</sequence>
<dbReference type="EMBL" id="ANMO01000089">
    <property type="protein sequence ID" value="EMB17755.1"/>
    <property type="molecule type" value="Genomic_DNA"/>
</dbReference>
<organism evidence="1 2">
    <name type="scientific">Rhodopirellula europaea 6C</name>
    <dbReference type="NCBI Taxonomy" id="1263867"/>
    <lineage>
        <taxon>Bacteria</taxon>
        <taxon>Pseudomonadati</taxon>
        <taxon>Planctomycetota</taxon>
        <taxon>Planctomycetia</taxon>
        <taxon>Pirellulales</taxon>
        <taxon>Pirellulaceae</taxon>
        <taxon>Rhodopirellula</taxon>
    </lineage>
</organism>
<accession>M2AKV6</accession>
<evidence type="ECO:0000313" key="1">
    <source>
        <dbReference type="EMBL" id="EMB17755.1"/>
    </source>
</evidence>